<proteinExistence type="inferred from homology"/>
<dbReference type="AlphaFoldDB" id="A0A964E1I9"/>
<dbReference type="Pfam" id="PF08402">
    <property type="entry name" value="TOBE_2"/>
    <property type="match status" value="1"/>
</dbReference>
<comment type="caution">
    <text evidence="8">The sequence shown here is derived from an EMBL/GenBank/DDBJ whole genome shotgun (WGS) entry which is preliminary data.</text>
</comment>
<keyword evidence="3" id="KW-1003">Cell membrane</keyword>
<dbReference type="Pfam" id="PF00005">
    <property type="entry name" value="ABC_tran"/>
    <property type="match status" value="1"/>
</dbReference>
<accession>A0A964E1I9</accession>
<dbReference type="InterPro" id="IPR012340">
    <property type="entry name" value="NA-bd_OB-fold"/>
</dbReference>
<dbReference type="InterPro" id="IPR013611">
    <property type="entry name" value="Transp-assoc_OB_typ2"/>
</dbReference>
<dbReference type="InterPro" id="IPR003439">
    <property type="entry name" value="ABC_transporter-like_ATP-bd"/>
</dbReference>
<reference evidence="8" key="1">
    <citation type="journal article" date="2021" name="Microorganisms">
        <title>Acidisoma silvae sp. nov. and Acidisomacellulosilytica sp. nov., Two Acidophilic Bacteria Isolated from Decaying Wood, Hydrolyzing Cellulose and Producing Poly-3-hydroxybutyrate.</title>
        <authorList>
            <person name="Mieszkin S."/>
            <person name="Pouder E."/>
            <person name="Uroz S."/>
            <person name="Simon-Colin C."/>
            <person name="Alain K."/>
        </authorList>
    </citation>
    <scope>NUCLEOTIDE SEQUENCE</scope>
    <source>
        <strain evidence="8">HW T2.11</strain>
    </source>
</reference>
<dbReference type="InterPro" id="IPR015853">
    <property type="entry name" value="ABC_transpr_FbpC"/>
</dbReference>
<dbReference type="CDD" id="cd03259">
    <property type="entry name" value="ABC_Carb_Solutes_like"/>
    <property type="match status" value="1"/>
</dbReference>
<dbReference type="EMBL" id="JAESVB010000029">
    <property type="protein sequence ID" value="MCB8878297.1"/>
    <property type="molecule type" value="Genomic_DNA"/>
</dbReference>
<dbReference type="Gene3D" id="3.40.50.300">
    <property type="entry name" value="P-loop containing nucleotide triphosphate hydrolases"/>
    <property type="match status" value="1"/>
</dbReference>
<keyword evidence="9" id="KW-1185">Reference proteome</keyword>
<dbReference type="PANTHER" id="PTHR43875">
    <property type="entry name" value="MALTODEXTRIN IMPORT ATP-BINDING PROTEIN MSMX"/>
    <property type="match status" value="1"/>
</dbReference>
<dbReference type="Gene3D" id="2.40.50.100">
    <property type="match status" value="1"/>
</dbReference>
<keyword evidence="6" id="KW-0472">Membrane</keyword>
<evidence type="ECO:0000256" key="1">
    <source>
        <dbReference type="ARBA" id="ARBA00005417"/>
    </source>
</evidence>
<name>A0A964E1I9_9PROT</name>
<dbReference type="FunFam" id="3.40.50.300:FF:000042">
    <property type="entry name" value="Maltose/maltodextrin ABC transporter, ATP-binding protein"/>
    <property type="match status" value="1"/>
</dbReference>
<dbReference type="GO" id="GO:0015408">
    <property type="term" value="F:ABC-type ferric iron transporter activity"/>
    <property type="evidence" value="ECO:0007669"/>
    <property type="project" value="InterPro"/>
</dbReference>
<dbReference type="PROSITE" id="PS50893">
    <property type="entry name" value="ABC_TRANSPORTER_2"/>
    <property type="match status" value="1"/>
</dbReference>
<dbReference type="GO" id="GO:0005524">
    <property type="term" value="F:ATP binding"/>
    <property type="evidence" value="ECO:0007669"/>
    <property type="project" value="UniProtKB-KW"/>
</dbReference>
<evidence type="ECO:0000256" key="3">
    <source>
        <dbReference type="ARBA" id="ARBA00022475"/>
    </source>
</evidence>
<dbReference type="SMART" id="SM00382">
    <property type="entry name" value="AAA"/>
    <property type="match status" value="1"/>
</dbReference>
<dbReference type="InterPro" id="IPR003593">
    <property type="entry name" value="AAA+_ATPase"/>
</dbReference>
<evidence type="ECO:0000256" key="2">
    <source>
        <dbReference type="ARBA" id="ARBA00022448"/>
    </source>
</evidence>
<dbReference type="InterPro" id="IPR027417">
    <property type="entry name" value="P-loop_NTPase"/>
</dbReference>
<evidence type="ECO:0000256" key="5">
    <source>
        <dbReference type="ARBA" id="ARBA00022840"/>
    </source>
</evidence>
<keyword evidence="4" id="KW-0547">Nucleotide-binding</keyword>
<dbReference type="InterPro" id="IPR017871">
    <property type="entry name" value="ABC_transporter-like_CS"/>
</dbReference>
<dbReference type="Gene3D" id="2.40.50.140">
    <property type="entry name" value="Nucleic acid-binding proteins"/>
    <property type="match status" value="1"/>
</dbReference>
<dbReference type="GO" id="GO:0055052">
    <property type="term" value="C:ATP-binding cassette (ABC) transporter complex, substrate-binding subunit-containing"/>
    <property type="evidence" value="ECO:0007669"/>
    <property type="project" value="TreeGrafter"/>
</dbReference>
<evidence type="ECO:0000313" key="9">
    <source>
        <dbReference type="Proteomes" id="UP000708298"/>
    </source>
</evidence>
<dbReference type="SUPFAM" id="SSF52540">
    <property type="entry name" value="P-loop containing nucleoside triphosphate hydrolases"/>
    <property type="match status" value="1"/>
</dbReference>
<evidence type="ECO:0000256" key="6">
    <source>
        <dbReference type="ARBA" id="ARBA00023136"/>
    </source>
</evidence>
<reference evidence="8" key="2">
    <citation type="submission" date="2021-01" db="EMBL/GenBank/DDBJ databases">
        <authorList>
            <person name="Mieszkin S."/>
            <person name="Pouder E."/>
            <person name="Alain K."/>
        </authorList>
    </citation>
    <scope>NUCLEOTIDE SEQUENCE</scope>
    <source>
        <strain evidence="8">HW T2.11</strain>
    </source>
</reference>
<evidence type="ECO:0000313" key="8">
    <source>
        <dbReference type="EMBL" id="MCB8878297.1"/>
    </source>
</evidence>
<dbReference type="PANTHER" id="PTHR43875:SF1">
    <property type="entry name" value="OSMOPROTECTIVE COMPOUNDS UPTAKE ATP-BINDING PROTEIN GGTA"/>
    <property type="match status" value="1"/>
</dbReference>
<keyword evidence="5 8" id="KW-0067">ATP-binding</keyword>
<keyword evidence="2" id="KW-0813">Transport</keyword>
<dbReference type="PROSITE" id="PS00211">
    <property type="entry name" value="ABC_TRANSPORTER_1"/>
    <property type="match status" value="1"/>
</dbReference>
<dbReference type="InterPro" id="IPR008995">
    <property type="entry name" value="Mo/tungstate-bd_C_term_dom"/>
</dbReference>
<dbReference type="GO" id="GO:0016887">
    <property type="term" value="F:ATP hydrolysis activity"/>
    <property type="evidence" value="ECO:0007669"/>
    <property type="project" value="InterPro"/>
</dbReference>
<comment type="similarity">
    <text evidence="1">Belongs to the ABC transporter superfamily.</text>
</comment>
<dbReference type="SUPFAM" id="SSF50331">
    <property type="entry name" value="MOP-like"/>
    <property type="match status" value="1"/>
</dbReference>
<evidence type="ECO:0000256" key="4">
    <source>
        <dbReference type="ARBA" id="ARBA00022741"/>
    </source>
</evidence>
<sequence>MMLLLDHLSKAYGRSTVRAVKDLSLQIEDGEFIALLGSSGCGKTSTLRMIAGFEAATEGSITLAGRRIDGLPPAQRRVAMAFEGYALYPPLTVEDNIGFGLAAKPGFDPRQRVRELADLLEIGPILKRKPAGLSGGQQQRASLARALARDAELHLLDEPMGQLEPQLRAILRGRVKALTKARGLTSVLVTHDQTEANAMADRIAVMEGGVLQQYGTPTELREQPANLFVATFFGEPPMNALPAVVGNSGLILDGDDNTHASLPGVTLPPLGTPVVLGLRPHAITLGQGDWAATVISNRWLGDEAHVALDMGGRLIVVVAHHRIAARTGSVIPLGFAPRDLHLFDAKTGQALMHGVQTLSSQTSFTERKSGP</sequence>
<dbReference type="Proteomes" id="UP000708298">
    <property type="component" value="Unassembled WGS sequence"/>
</dbReference>
<organism evidence="8 9">
    <name type="scientific">Acidisoma silvae</name>
    <dbReference type="NCBI Taxonomy" id="2802396"/>
    <lineage>
        <taxon>Bacteria</taxon>
        <taxon>Pseudomonadati</taxon>
        <taxon>Pseudomonadota</taxon>
        <taxon>Alphaproteobacteria</taxon>
        <taxon>Acetobacterales</taxon>
        <taxon>Acidocellaceae</taxon>
        <taxon>Acidisoma</taxon>
    </lineage>
</organism>
<feature type="domain" description="ABC transporter" evidence="7">
    <location>
        <begin position="3"/>
        <end position="233"/>
    </location>
</feature>
<evidence type="ECO:0000259" key="7">
    <source>
        <dbReference type="PROSITE" id="PS50893"/>
    </source>
</evidence>
<gene>
    <name evidence="8" type="ORF">ASILVAE211_24180</name>
</gene>
<protein>
    <submittedName>
        <fullName evidence="8">ABC transporter ATP-binding protein</fullName>
    </submittedName>
</protein>
<dbReference type="InterPro" id="IPR047641">
    <property type="entry name" value="ABC_transpr_MalK/UgpC-like"/>
</dbReference>